<comment type="subcellular location">
    <subcellularLocation>
        <location evidence="1">Nucleus</location>
    </subcellularLocation>
</comment>
<dbReference type="GeneID" id="106471975"/>
<accession>A0ABM1BSY5</accession>
<dbReference type="Pfam" id="PF09607">
    <property type="entry name" value="BrkDBD"/>
    <property type="match status" value="1"/>
</dbReference>
<gene>
    <name evidence="5" type="primary">LOC106471975</name>
</gene>
<organism evidence="4 5">
    <name type="scientific">Limulus polyphemus</name>
    <name type="common">Atlantic horseshoe crab</name>
    <dbReference type="NCBI Taxonomy" id="6850"/>
    <lineage>
        <taxon>Eukaryota</taxon>
        <taxon>Metazoa</taxon>
        <taxon>Ecdysozoa</taxon>
        <taxon>Arthropoda</taxon>
        <taxon>Chelicerata</taxon>
        <taxon>Merostomata</taxon>
        <taxon>Xiphosura</taxon>
        <taxon>Limulidae</taxon>
        <taxon>Limulus</taxon>
    </lineage>
</organism>
<sequence>MEVLKMKGEPFSDEEQDALLDINLVKNEGESLKLTCTTGKADSLAESSSHTILKFDVAKEEKEENCDEETEKMENILVRVKTEQPGDVLQDEIISKFSDSNDDDVDSVMNVKTETEFQKDLQKTELGSEITCVIDPCARMNDHIERQGTRKCQINKGLRRSYDANLKIMVVHEAEKTNNCTAARKFGVTENNVRRWRKQKTQLLNAHSTRKAFRGPKNGRYEELDECVVQYVKGMRDKGFPITREVIQFKGKEIAKSLNISETEFKASLGWCKRMMKRNGLALR</sequence>
<reference evidence="5" key="1">
    <citation type="submission" date="2025-08" db="UniProtKB">
        <authorList>
            <consortium name="RefSeq"/>
        </authorList>
    </citation>
    <scope>IDENTIFICATION</scope>
    <source>
        <tissue evidence="5">Muscle</tissue>
    </source>
</reference>
<dbReference type="RefSeq" id="XP_013788056.1">
    <property type="nucleotide sequence ID" value="XM_013932602.2"/>
</dbReference>
<evidence type="ECO:0000259" key="3">
    <source>
        <dbReference type="PROSITE" id="PS51253"/>
    </source>
</evidence>
<evidence type="ECO:0000313" key="5">
    <source>
        <dbReference type="RefSeq" id="XP_013788056.1"/>
    </source>
</evidence>
<keyword evidence="4" id="KW-1185">Reference proteome</keyword>
<evidence type="ECO:0000256" key="2">
    <source>
        <dbReference type="ARBA" id="ARBA00023125"/>
    </source>
</evidence>
<evidence type="ECO:0000313" key="4">
    <source>
        <dbReference type="Proteomes" id="UP000694941"/>
    </source>
</evidence>
<dbReference type="InterPro" id="IPR050863">
    <property type="entry name" value="CenT-Element_Derived"/>
</dbReference>
<dbReference type="SUPFAM" id="SSF46689">
    <property type="entry name" value="Homeodomain-like"/>
    <property type="match status" value="1"/>
</dbReference>
<dbReference type="Gene3D" id="1.10.10.60">
    <property type="entry name" value="Homeodomain-like"/>
    <property type="match status" value="2"/>
</dbReference>
<dbReference type="Proteomes" id="UP000694941">
    <property type="component" value="Unplaced"/>
</dbReference>
<dbReference type="InterPro" id="IPR009057">
    <property type="entry name" value="Homeodomain-like_sf"/>
</dbReference>
<protein>
    <submittedName>
        <fullName evidence="5">Uncharacterized protein LOC106471975 isoform X2</fullName>
    </submittedName>
</protein>
<dbReference type="InterPro" id="IPR018586">
    <property type="entry name" value="Brinker_DNA-bd"/>
</dbReference>
<keyword evidence="2" id="KW-0238">DNA-binding</keyword>
<dbReference type="SMART" id="SM00674">
    <property type="entry name" value="CENPB"/>
    <property type="match status" value="1"/>
</dbReference>
<dbReference type="InterPro" id="IPR006600">
    <property type="entry name" value="HTH_CenpB_DNA-bd_dom"/>
</dbReference>
<dbReference type="PROSITE" id="PS51253">
    <property type="entry name" value="HTH_CENPB"/>
    <property type="match status" value="1"/>
</dbReference>
<dbReference type="PANTHER" id="PTHR19303">
    <property type="entry name" value="TRANSPOSON"/>
    <property type="match status" value="1"/>
</dbReference>
<dbReference type="Pfam" id="PF03221">
    <property type="entry name" value="HTH_Tnp_Tc5"/>
    <property type="match status" value="1"/>
</dbReference>
<evidence type="ECO:0000256" key="1">
    <source>
        <dbReference type="ARBA" id="ARBA00004123"/>
    </source>
</evidence>
<dbReference type="PANTHER" id="PTHR19303:SF74">
    <property type="entry name" value="POGO TRANSPOSABLE ELEMENT WITH KRAB DOMAIN"/>
    <property type="match status" value="1"/>
</dbReference>
<feature type="domain" description="HTH CENPB-type" evidence="3">
    <location>
        <begin position="212"/>
        <end position="284"/>
    </location>
</feature>
<name>A0ABM1BSY5_LIMPO</name>
<proteinExistence type="predicted"/>